<dbReference type="CDD" id="cd02440">
    <property type="entry name" value="AdoMet_MTases"/>
    <property type="match status" value="1"/>
</dbReference>
<dbReference type="Pfam" id="PF13649">
    <property type="entry name" value="Methyltransf_25"/>
    <property type="match status" value="1"/>
</dbReference>
<dbReference type="KEGG" id="cag:Cagg_1229"/>
<dbReference type="GO" id="GO:0032259">
    <property type="term" value="P:methylation"/>
    <property type="evidence" value="ECO:0007669"/>
    <property type="project" value="UniProtKB-KW"/>
</dbReference>
<keyword evidence="2" id="KW-0808">Transferase</keyword>
<dbReference type="AlphaFoldDB" id="B8G7V9"/>
<dbReference type="PANTHER" id="PTHR43464:SF82">
    <property type="entry name" value="METHYLTRANSFERASE DOMAIN-CONTAINING PROTEIN"/>
    <property type="match status" value="1"/>
</dbReference>
<proteinExistence type="predicted"/>
<dbReference type="PANTHER" id="PTHR43464">
    <property type="entry name" value="METHYLTRANSFERASE"/>
    <property type="match status" value="1"/>
</dbReference>
<dbReference type="Proteomes" id="UP000002508">
    <property type="component" value="Chromosome"/>
</dbReference>
<gene>
    <name evidence="2" type="ordered locus">Cagg_1229</name>
</gene>
<dbReference type="InterPro" id="IPR029063">
    <property type="entry name" value="SAM-dependent_MTases_sf"/>
</dbReference>
<evidence type="ECO:0000313" key="3">
    <source>
        <dbReference type="Proteomes" id="UP000002508"/>
    </source>
</evidence>
<dbReference type="Gene3D" id="3.40.50.150">
    <property type="entry name" value="Vaccinia Virus protein VP39"/>
    <property type="match status" value="1"/>
</dbReference>
<dbReference type="GO" id="GO:0008168">
    <property type="term" value="F:methyltransferase activity"/>
    <property type="evidence" value="ECO:0007669"/>
    <property type="project" value="UniProtKB-KW"/>
</dbReference>
<feature type="domain" description="Methyltransferase" evidence="1">
    <location>
        <begin position="77"/>
        <end position="173"/>
    </location>
</feature>
<name>B8G7V9_CHLAD</name>
<evidence type="ECO:0000313" key="2">
    <source>
        <dbReference type="EMBL" id="ACL24138.1"/>
    </source>
</evidence>
<dbReference type="SUPFAM" id="SSF53335">
    <property type="entry name" value="S-adenosyl-L-methionine-dependent methyltransferases"/>
    <property type="match status" value="1"/>
</dbReference>
<organism evidence="2 3">
    <name type="scientific">Chloroflexus aggregans (strain MD-66 / DSM 9485)</name>
    <dbReference type="NCBI Taxonomy" id="326427"/>
    <lineage>
        <taxon>Bacteria</taxon>
        <taxon>Bacillati</taxon>
        <taxon>Chloroflexota</taxon>
        <taxon>Chloroflexia</taxon>
        <taxon>Chloroflexales</taxon>
        <taxon>Chloroflexineae</taxon>
        <taxon>Chloroflexaceae</taxon>
        <taxon>Chloroflexus</taxon>
    </lineage>
</organism>
<sequence length="309" mass="33552">MHVPPSAGDCVQHIIAIRIETMTPDPITEQNRRSWNAVVPVHTSHRADEADFLRNGGSTLFPEEIALLGDIRDCRLLHLLCNTGADSLSLAARGAIVTGVDLSDAAIAYARALSGASGIPATFVQADVYDYLAAAAVDGLRFERIYAGYGVICWLRDLHAFAHGIATLLTPGGRFVLMEFHPTSNMFSADWQLAYNYPHGGTPLELPGVGDYVGAAEGGLSPSGFLPGVSDFTNPEPCTLYRWGVGEVVTAFAQANLRLRVLHEYCYVNGERPFTRMVQAEGRRLYPPPDIPALPLMYGLAVEKDHNDE</sequence>
<dbReference type="InterPro" id="IPR041698">
    <property type="entry name" value="Methyltransf_25"/>
</dbReference>
<accession>B8G7V9</accession>
<keyword evidence="3" id="KW-1185">Reference proteome</keyword>
<dbReference type="HOGENOM" id="CLU_065741_2_0_0"/>
<protein>
    <submittedName>
        <fullName evidence="2">Methyltransferase type 12</fullName>
    </submittedName>
</protein>
<keyword evidence="2" id="KW-0489">Methyltransferase</keyword>
<dbReference type="EMBL" id="CP001337">
    <property type="protein sequence ID" value="ACL24138.1"/>
    <property type="molecule type" value="Genomic_DNA"/>
</dbReference>
<evidence type="ECO:0000259" key="1">
    <source>
        <dbReference type="Pfam" id="PF13649"/>
    </source>
</evidence>
<dbReference type="eggNOG" id="COG1092">
    <property type="taxonomic scope" value="Bacteria"/>
</dbReference>
<reference evidence="2" key="1">
    <citation type="submission" date="2008-12" db="EMBL/GenBank/DDBJ databases">
        <title>Complete sequence of Chloroflexus aggregans DSM 9485.</title>
        <authorList>
            <consortium name="US DOE Joint Genome Institute"/>
            <person name="Lucas S."/>
            <person name="Copeland A."/>
            <person name="Lapidus A."/>
            <person name="Glavina del Rio T."/>
            <person name="Dalin E."/>
            <person name="Tice H."/>
            <person name="Pitluck S."/>
            <person name="Foster B."/>
            <person name="Larimer F."/>
            <person name="Land M."/>
            <person name="Hauser L."/>
            <person name="Kyrpides N."/>
            <person name="Mikhailova N."/>
            <person name="Bryant D."/>
            <person name="Richardson P."/>
        </authorList>
    </citation>
    <scope>NUCLEOTIDE SEQUENCE</scope>
    <source>
        <strain evidence="2">DSM 9485</strain>
    </source>
</reference>
<dbReference type="STRING" id="326427.Cagg_1229"/>